<name>A0A089LQ29_9BACL</name>
<protein>
    <recommendedName>
        <fullName evidence="5">Zinc ribbon domain-containing protein</fullName>
    </recommendedName>
</protein>
<feature type="region of interest" description="Disordered" evidence="2">
    <location>
        <begin position="166"/>
        <end position="203"/>
    </location>
</feature>
<keyword evidence="4" id="KW-1185">Reference proteome</keyword>
<evidence type="ECO:0008006" key="5">
    <source>
        <dbReference type="Google" id="ProtNLM"/>
    </source>
</evidence>
<feature type="compositionally biased region" description="Acidic residues" evidence="2">
    <location>
        <begin position="143"/>
        <end position="152"/>
    </location>
</feature>
<feature type="region of interest" description="Disordered" evidence="2">
    <location>
        <begin position="128"/>
        <end position="154"/>
    </location>
</feature>
<proteinExistence type="predicted"/>
<evidence type="ECO:0000256" key="1">
    <source>
        <dbReference type="SAM" id="Coils"/>
    </source>
</evidence>
<dbReference type="STRING" id="169760.PSTEL_02850"/>
<evidence type="ECO:0000313" key="4">
    <source>
        <dbReference type="Proteomes" id="UP000029507"/>
    </source>
</evidence>
<dbReference type="AlphaFoldDB" id="A0A089LQ29"/>
<dbReference type="HOGENOM" id="CLU_1061071_0_0_9"/>
<evidence type="ECO:0000313" key="3">
    <source>
        <dbReference type="EMBL" id="AIQ62210.1"/>
    </source>
</evidence>
<feature type="compositionally biased region" description="Acidic residues" evidence="2">
    <location>
        <begin position="177"/>
        <end position="186"/>
    </location>
</feature>
<sequence>MNLLQRIKDGANRVSEKAQNSVEIGKLNSQISDIEHDMEIEFTKMGRLFYEGYRSRDLSLAEGMMTEHSRACLRLQDKIDELRARIAELKNEKLCKCGAVVALGANFCPNCGRKLEQLGGAVPAVYQEKPKPAPQSERPVQYEEPEAEEDYESGAREPYSYIQAADDEDEHLPPPLDDYEGGEEPGELDRRMADELERERERQLELDRRIRDWQARGGHEHGETEGTREMVKCQICRADLPKGSMWCPRCGSEQI</sequence>
<dbReference type="EMBL" id="CP009286">
    <property type="protein sequence ID" value="AIQ62210.1"/>
    <property type="molecule type" value="Genomic_DNA"/>
</dbReference>
<organism evidence="3 4">
    <name type="scientific">Paenibacillus stellifer</name>
    <dbReference type="NCBI Taxonomy" id="169760"/>
    <lineage>
        <taxon>Bacteria</taxon>
        <taxon>Bacillati</taxon>
        <taxon>Bacillota</taxon>
        <taxon>Bacilli</taxon>
        <taxon>Bacillales</taxon>
        <taxon>Paenibacillaceae</taxon>
        <taxon>Paenibacillus</taxon>
    </lineage>
</organism>
<reference evidence="3 4" key="1">
    <citation type="submission" date="2014-08" db="EMBL/GenBank/DDBJ databases">
        <title>Comparative genomics of the Paenibacillus odorifer group.</title>
        <authorList>
            <person name="den Bakker H.C."/>
            <person name="Tsai Y.-C."/>
            <person name="Martin N."/>
            <person name="Korlach J."/>
            <person name="Wiedmann M."/>
        </authorList>
    </citation>
    <scope>NUCLEOTIDE SEQUENCE [LARGE SCALE GENOMIC DNA]</scope>
    <source>
        <strain evidence="3 4">DSM 14472</strain>
    </source>
</reference>
<keyword evidence="1" id="KW-0175">Coiled coil</keyword>
<dbReference type="OrthoDB" id="2066200at2"/>
<dbReference type="KEGG" id="pste:PSTEL_02850"/>
<gene>
    <name evidence="3" type="ORF">PSTEL_02850</name>
</gene>
<feature type="compositionally biased region" description="Basic and acidic residues" evidence="2">
    <location>
        <begin position="187"/>
        <end position="203"/>
    </location>
</feature>
<feature type="coiled-coil region" evidence="1">
    <location>
        <begin position="65"/>
        <end position="92"/>
    </location>
</feature>
<dbReference type="RefSeq" id="WP_038693324.1">
    <property type="nucleotide sequence ID" value="NZ_CP009286.1"/>
</dbReference>
<accession>A0A089LQ29</accession>
<dbReference type="Proteomes" id="UP000029507">
    <property type="component" value="Chromosome"/>
</dbReference>
<evidence type="ECO:0000256" key="2">
    <source>
        <dbReference type="SAM" id="MobiDB-lite"/>
    </source>
</evidence>